<evidence type="ECO:0000313" key="5">
    <source>
        <dbReference type="RefSeq" id="XP_031380687.1"/>
    </source>
</evidence>
<dbReference type="GO" id="GO:0051321">
    <property type="term" value="P:meiotic cell cycle"/>
    <property type="evidence" value="ECO:0007669"/>
    <property type="project" value="InterPro"/>
</dbReference>
<feature type="region of interest" description="Disordered" evidence="2">
    <location>
        <begin position="742"/>
        <end position="768"/>
    </location>
</feature>
<feature type="compositionally biased region" description="Polar residues" evidence="2">
    <location>
        <begin position="488"/>
        <end position="506"/>
    </location>
</feature>
<feature type="domain" description="Meiosis-specific protein ASY3-like coiled-coil" evidence="3">
    <location>
        <begin position="765"/>
        <end position="939"/>
    </location>
</feature>
<gene>
    <name evidence="5 6" type="primary">LOC116195566</name>
</gene>
<feature type="coiled-coil region" evidence="1">
    <location>
        <begin position="830"/>
        <end position="857"/>
    </location>
</feature>
<feature type="compositionally biased region" description="Polar residues" evidence="2">
    <location>
        <begin position="677"/>
        <end position="689"/>
    </location>
</feature>
<feature type="compositionally biased region" description="Polar residues" evidence="2">
    <location>
        <begin position="160"/>
        <end position="175"/>
    </location>
</feature>
<feature type="compositionally biased region" description="Basic and acidic residues" evidence="2">
    <location>
        <begin position="374"/>
        <end position="383"/>
    </location>
</feature>
<sequence length="944" mass="104417">MSQVQSFGSNCHPLSQSRKISIGIMVESSAQRRPGSTKEHDIASPTVPVTNCRLKDSTEGAQVTTKEKQTEPLEQGSPWIRTRSNHEQSTTSGTASHAKVIGTRMNAGGMHDEHNRFKAGPSDHSAKFFPKQTSFSQPDNNFLKKTSEGIAHARKVEKCANTQTGDKFPSTTAQEQDSKIGDKDENTVNGTSETLRMKLWELLGTVTSPNKEKHNTPTLEVDGDSLRSEGGGKQPATRTVKPRQNSDTIETDTESPDCANKRPVTRSLARKRAPSKLKQDKLKCGQPSASRQKPGERNIFSFEEGWYVGLKDAANLSPSTGNKRKRTRRKGPQIESCKTAVQRKKNEEKIQRLTDKRQNPLTADKSCSGGSSKESSRHVESHVKGNNIYPRRPTADKDSPKQLTSKPGQQVDIKSPALPDYEDLQEHIVNSSLENAVDPQFNAESLHTQRKSLGIDNHITSIQPINKHGIGHLTDKSKNATPAEKSCSHGSSGSNANGRSLCSTHSNIKRNDIDPRRGNIENDFLGHPVTHKPDQQEDTNSPTLPGHLSQRGEGIGSPTLPGQQSRIGEDIGSPTLPEKHSQRGYNSNPSFKYFLDPQDGAESPTFGKRSPIASHSLGSRHKETTVHQKANNPAEPKCLSTEGGIFSFGMFTSKLFPNRNDGDELQHSPPRSPIPPTQENDAENTSSEDTGSESIEDAGPGAETFSPEIGTDEKPRFMLHRTKRLGSFEDLQYQERIPARVSPKVTRENNSMQEPEEQNVGEKEEEEEEVEDGMTRAIAMLALALEKLKSKVKLLTSKKSSIILTSVAERIHAQLHNVESQIQTDTCKLTSLSKQKRKRLETEFQEQEEQLKMIHGNFKKEVGRLLEDCKGTIEGLEDNHTELKGIVEKQKASHRKLLIQVQEAVKTQLHDAEKRITAINQSAREQMLQLKLVIAECLEGGILS</sequence>
<dbReference type="Proteomes" id="UP000515151">
    <property type="component" value="Chromosome 2"/>
</dbReference>
<feature type="region of interest" description="Disordered" evidence="2">
    <location>
        <begin position="158"/>
        <end position="192"/>
    </location>
</feature>
<feature type="compositionally biased region" description="Acidic residues" evidence="2">
    <location>
        <begin position="754"/>
        <end position="768"/>
    </location>
</feature>
<keyword evidence="1" id="KW-0175">Coiled coil</keyword>
<dbReference type="GeneID" id="116195566"/>
<reference evidence="4" key="1">
    <citation type="journal article" date="2020" name="Plant Biotechnol. J.">
        <title>The pomegranate (Punica granatum L.) draft genome dissects genetic divergence between soft- and hard-seeded cultivars.</title>
        <authorList>
            <person name="Luo X."/>
            <person name="Li H."/>
            <person name="Wu Z."/>
            <person name="Yao W."/>
            <person name="Zhao P."/>
            <person name="Cao D."/>
            <person name="Yu H."/>
            <person name="Li K."/>
            <person name="Poudel K."/>
            <person name="Zhao D."/>
            <person name="Zhang F."/>
            <person name="Xia X."/>
            <person name="Chen L."/>
            <person name="Wang Q."/>
            <person name="Jing D."/>
            <person name="Cao S."/>
        </authorList>
    </citation>
    <scope>NUCLEOTIDE SEQUENCE [LARGE SCALE GENOMIC DNA]</scope>
</reference>
<evidence type="ECO:0000313" key="6">
    <source>
        <dbReference type="RefSeq" id="XP_031380688.1"/>
    </source>
</evidence>
<dbReference type="InterPro" id="IPR046845">
    <property type="entry name" value="ASY3-like_CC"/>
</dbReference>
<dbReference type="RefSeq" id="XP_031380687.1">
    <property type="nucleotide sequence ID" value="XM_031524827.1"/>
</dbReference>
<dbReference type="AlphaFoldDB" id="A0A6P8CA72"/>
<protein>
    <submittedName>
        <fullName evidence="5 6">Meiosis-specific protein ASY3 isoform X1</fullName>
    </submittedName>
</protein>
<evidence type="ECO:0000256" key="1">
    <source>
        <dbReference type="SAM" id="Coils"/>
    </source>
</evidence>
<feature type="region of interest" description="Disordered" evidence="2">
    <location>
        <begin position="1"/>
        <end position="143"/>
    </location>
</feature>
<organism evidence="4 5">
    <name type="scientific">Punica granatum</name>
    <name type="common">Pomegranate</name>
    <dbReference type="NCBI Taxonomy" id="22663"/>
    <lineage>
        <taxon>Eukaryota</taxon>
        <taxon>Viridiplantae</taxon>
        <taxon>Streptophyta</taxon>
        <taxon>Embryophyta</taxon>
        <taxon>Tracheophyta</taxon>
        <taxon>Spermatophyta</taxon>
        <taxon>Magnoliopsida</taxon>
        <taxon>eudicotyledons</taxon>
        <taxon>Gunneridae</taxon>
        <taxon>Pentapetalae</taxon>
        <taxon>rosids</taxon>
        <taxon>malvids</taxon>
        <taxon>Myrtales</taxon>
        <taxon>Lythraceae</taxon>
        <taxon>Punica</taxon>
    </lineage>
</organism>
<evidence type="ECO:0000259" key="3">
    <source>
        <dbReference type="Pfam" id="PF20435"/>
    </source>
</evidence>
<feature type="compositionally biased region" description="Polar residues" evidence="2">
    <location>
        <begin position="131"/>
        <end position="143"/>
    </location>
</feature>
<feature type="region of interest" description="Disordered" evidence="2">
    <location>
        <begin position="311"/>
        <end position="415"/>
    </location>
</feature>
<keyword evidence="4" id="KW-1185">Reference proteome</keyword>
<dbReference type="RefSeq" id="XP_031380688.1">
    <property type="nucleotide sequence ID" value="XM_031524828.1"/>
</dbReference>
<feature type="region of interest" description="Disordered" evidence="2">
    <location>
        <begin position="466"/>
        <end position="638"/>
    </location>
</feature>
<dbReference type="PANTHER" id="PTHR36027:SF1">
    <property type="entry name" value="MEIOSIS-SPECIFIC PROTEIN ASY3"/>
    <property type="match status" value="1"/>
</dbReference>
<reference evidence="5 6" key="2">
    <citation type="submission" date="2025-04" db="UniProtKB">
        <authorList>
            <consortium name="RefSeq"/>
        </authorList>
    </citation>
    <scope>IDENTIFICATION</scope>
    <source>
        <tissue evidence="5 6">Leaf</tissue>
    </source>
</reference>
<feature type="domain" description="Meiosis-specific protein ASY3-like coiled-coil" evidence="3">
    <location>
        <begin position="1"/>
        <end position="382"/>
    </location>
</feature>
<dbReference type="PANTHER" id="PTHR36027">
    <property type="entry name" value="MEIOSIS-SPECIFIC PROTEIN ASY3"/>
    <property type="match status" value="1"/>
</dbReference>
<proteinExistence type="predicted"/>
<feature type="compositionally biased region" description="Basic and acidic residues" evidence="2">
    <location>
        <begin position="509"/>
        <end position="520"/>
    </location>
</feature>
<name>A0A6P8CA72_PUNGR</name>
<feature type="region of interest" description="Disordered" evidence="2">
    <location>
        <begin position="657"/>
        <end position="715"/>
    </location>
</feature>
<feature type="compositionally biased region" description="Polar residues" evidence="2">
    <location>
        <begin position="1"/>
        <end position="19"/>
    </location>
</feature>
<accession>A0A6P8CA72</accession>
<feature type="region of interest" description="Disordered" evidence="2">
    <location>
        <begin position="205"/>
        <end position="299"/>
    </location>
</feature>
<dbReference type="InterPro" id="IPR037731">
    <property type="entry name" value="ASY3-like"/>
</dbReference>
<feature type="compositionally biased region" description="Basic residues" evidence="2">
    <location>
        <begin position="322"/>
        <end position="331"/>
    </location>
</feature>
<evidence type="ECO:0000256" key="2">
    <source>
        <dbReference type="SAM" id="MobiDB-lite"/>
    </source>
</evidence>
<evidence type="ECO:0000313" key="4">
    <source>
        <dbReference type="Proteomes" id="UP000515151"/>
    </source>
</evidence>
<dbReference type="OrthoDB" id="751607at2759"/>
<feature type="compositionally biased region" description="Basic and acidic residues" evidence="2">
    <location>
        <begin position="176"/>
        <end position="186"/>
    </location>
</feature>
<feature type="compositionally biased region" description="Basic and acidic residues" evidence="2">
    <location>
        <begin position="344"/>
        <end position="358"/>
    </location>
</feature>
<dbReference type="Pfam" id="PF20435">
    <property type="entry name" value="ASY3-like"/>
    <property type="match status" value="2"/>
</dbReference>